<protein>
    <submittedName>
        <fullName evidence="2">SDR family oxidoreductase</fullName>
    </submittedName>
</protein>
<comment type="caution">
    <text evidence="2">The sequence shown here is derived from an EMBL/GenBank/DDBJ whole genome shotgun (WGS) entry which is preliminary data.</text>
</comment>
<dbReference type="SUPFAM" id="SSF51735">
    <property type="entry name" value="NAD(P)-binding Rossmann-fold domains"/>
    <property type="match status" value="1"/>
</dbReference>
<dbReference type="Proteomes" id="UP001203761">
    <property type="component" value="Unassembled WGS sequence"/>
</dbReference>
<dbReference type="InterPro" id="IPR052718">
    <property type="entry name" value="NmrA-type_oxidoreductase"/>
</dbReference>
<dbReference type="InterPro" id="IPR016040">
    <property type="entry name" value="NAD(P)-bd_dom"/>
</dbReference>
<dbReference type="CDD" id="cd05269">
    <property type="entry name" value="TMR_SDR_a"/>
    <property type="match status" value="1"/>
</dbReference>
<dbReference type="Gene3D" id="3.40.50.720">
    <property type="entry name" value="NAD(P)-binding Rossmann-like Domain"/>
    <property type="match status" value="1"/>
</dbReference>
<dbReference type="PANTHER" id="PTHR47129:SF1">
    <property type="entry name" value="NMRA-LIKE DOMAIN-CONTAINING PROTEIN"/>
    <property type="match status" value="1"/>
</dbReference>
<feature type="domain" description="NAD(P)-binding" evidence="1">
    <location>
        <begin position="7"/>
        <end position="187"/>
    </location>
</feature>
<gene>
    <name evidence="2" type="ORF">Bequi_06580</name>
</gene>
<organism evidence="2 3">
    <name type="scientific">Brachybacterium equifaecis</name>
    <dbReference type="NCBI Taxonomy" id="2910770"/>
    <lineage>
        <taxon>Bacteria</taxon>
        <taxon>Bacillati</taxon>
        <taxon>Actinomycetota</taxon>
        <taxon>Actinomycetes</taxon>
        <taxon>Micrococcales</taxon>
        <taxon>Dermabacteraceae</taxon>
        <taxon>Brachybacterium</taxon>
    </lineage>
</organism>
<name>A0ABT0R2C6_9MICO</name>
<evidence type="ECO:0000313" key="2">
    <source>
        <dbReference type="EMBL" id="MCL6423055.1"/>
    </source>
</evidence>
<dbReference type="PANTHER" id="PTHR47129">
    <property type="entry name" value="QUINONE OXIDOREDUCTASE 2"/>
    <property type="match status" value="1"/>
</dbReference>
<reference evidence="2" key="1">
    <citation type="submission" date="2022-02" db="EMBL/GenBank/DDBJ databases">
        <authorList>
            <person name="Lee M."/>
            <person name="Kim S.-J."/>
            <person name="Jung M.-Y."/>
        </authorList>
    </citation>
    <scope>NUCLEOTIDE SEQUENCE</scope>
    <source>
        <strain evidence="2">JHP9</strain>
    </source>
</reference>
<accession>A0ABT0R2C6</accession>
<dbReference type="InterPro" id="IPR036291">
    <property type="entry name" value="NAD(P)-bd_dom_sf"/>
</dbReference>
<dbReference type="Gene3D" id="3.90.25.10">
    <property type="entry name" value="UDP-galactose 4-epimerase, domain 1"/>
    <property type="match status" value="1"/>
</dbReference>
<proteinExistence type="predicted"/>
<dbReference type="Pfam" id="PF13460">
    <property type="entry name" value="NAD_binding_10"/>
    <property type="match status" value="1"/>
</dbReference>
<sequence>MTITVFGATGQLGTLVLPALREHGVPADQIRAVGRNEERLAALAAEGFQTARADLDDPSSVRAAVAGSDRVLLISASEPGKRVPQHRAVIDAAATEGVDQLVYTSIAEADTSSHVLAPEHRETEQLIAASGLPATILRNNWYTENHQGDFAAAKAAGIIANSAGDGRIASAPRADYAEAAAVVLTDPRHIGKTYELSGTTAWSFAEFAEIAAGVLGSDVEYREITVEEEAKQLEGFGLPADAAAFVASFSQGTRAGSLARTSSDLKELIGREPEALEVTLRTW</sequence>
<dbReference type="RefSeq" id="WP_249737151.1">
    <property type="nucleotide sequence ID" value="NZ_JAKNCJ010000002.1"/>
</dbReference>
<keyword evidence="3" id="KW-1185">Reference proteome</keyword>
<dbReference type="EMBL" id="JAKNCJ010000002">
    <property type="protein sequence ID" value="MCL6423055.1"/>
    <property type="molecule type" value="Genomic_DNA"/>
</dbReference>
<evidence type="ECO:0000259" key="1">
    <source>
        <dbReference type="Pfam" id="PF13460"/>
    </source>
</evidence>
<evidence type="ECO:0000313" key="3">
    <source>
        <dbReference type="Proteomes" id="UP001203761"/>
    </source>
</evidence>